<dbReference type="Proteomes" id="UP000824321">
    <property type="component" value="Chromosome"/>
</dbReference>
<dbReference type="InterPro" id="IPR023090">
    <property type="entry name" value="UPF0702_alpha/beta_dom_sf"/>
</dbReference>
<keyword evidence="6 7" id="KW-0472">Membrane</keyword>
<dbReference type="RefSeq" id="WP_221432239.1">
    <property type="nucleotide sequence ID" value="NZ_CP081294.1"/>
</dbReference>
<reference evidence="9 10" key="1">
    <citation type="submission" date="2021-08" db="EMBL/GenBank/DDBJ databases">
        <title>Comparative Genomics Analysis of the Genus Qipengyuania Reveals Extensive Genetic Diversity and Metabolic Versatility, Including the Description of Fifteen Novel Species.</title>
        <authorList>
            <person name="Liu Y."/>
        </authorList>
    </citation>
    <scope>NUCLEOTIDE SEQUENCE [LARGE SCALE GENOMIC DNA]</scope>
    <source>
        <strain evidence="9 10">1NDH1</strain>
    </source>
</reference>
<keyword evidence="5 7" id="KW-1133">Transmembrane helix</keyword>
<keyword evidence="3" id="KW-1003">Cell membrane</keyword>
<evidence type="ECO:0000256" key="2">
    <source>
        <dbReference type="ARBA" id="ARBA00006448"/>
    </source>
</evidence>
<keyword evidence="4 7" id="KW-0812">Transmembrane</keyword>
<evidence type="ECO:0000256" key="1">
    <source>
        <dbReference type="ARBA" id="ARBA00004651"/>
    </source>
</evidence>
<dbReference type="EMBL" id="CP081294">
    <property type="protein sequence ID" value="QZD96523.1"/>
    <property type="molecule type" value="Genomic_DNA"/>
</dbReference>
<evidence type="ECO:0000256" key="6">
    <source>
        <dbReference type="ARBA" id="ARBA00023136"/>
    </source>
</evidence>
<proteinExistence type="inferred from homology"/>
<gene>
    <name evidence="9" type="ORF">K3136_06200</name>
</gene>
<comment type="similarity">
    <text evidence="2">Belongs to the UPF0702 family.</text>
</comment>
<evidence type="ECO:0000256" key="7">
    <source>
        <dbReference type="SAM" id="Phobius"/>
    </source>
</evidence>
<sequence>MFFDNTWLDIAARAAVLSAIGIVWVTMLIRIIGLRTLSKMTNFDFVVTVASGSLLAGAVQASEWTAFAQALLATAALFFVQFLIAKGRRASDAFEDAIQNGPIFLMYDGEIIEEGLKTSRVAKSDLIAKLREANVLEFDKVRAVVLETTGDISVLHGDHLEDRIIDGIERP</sequence>
<evidence type="ECO:0000259" key="8">
    <source>
        <dbReference type="Pfam" id="PF04239"/>
    </source>
</evidence>
<accession>A0ABX9A9E7</accession>
<feature type="transmembrane region" description="Helical" evidence="7">
    <location>
        <begin position="67"/>
        <end position="85"/>
    </location>
</feature>
<dbReference type="PANTHER" id="PTHR34582:SF6">
    <property type="entry name" value="UPF0702 TRANSMEMBRANE PROTEIN YCAP"/>
    <property type="match status" value="1"/>
</dbReference>
<evidence type="ECO:0000256" key="3">
    <source>
        <dbReference type="ARBA" id="ARBA00022475"/>
    </source>
</evidence>
<evidence type="ECO:0000256" key="4">
    <source>
        <dbReference type="ARBA" id="ARBA00022692"/>
    </source>
</evidence>
<evidence type="ECO:0000313" key="9">
    <source>
        <dbReference type="EMBL" id="QZD96523.1"/>
    </source>
</evidence>
<protein>
    <submittedName>
        <fullName evidence="9">DUF421 domain-containing protein</fullName>
    </submittedName>
</protein>
<dbReference type="Pfam" id="PF04239">
    <property type="entry name" value="DUF421"/>
    <property type="match status" value="1"/>
</dbReference>
<dbReference type="Gene3D" id="3.30.240.20">
    <property type="entry name" value="bsu07140 like domains"/>
    <property type="match status" value="1"/>
</dbReference>
<evidence type="ECO:0000256" key="5">
    <source>
        <dbReference type="ARBA" id="ARBA00022989"/>
    </source>
</evidence>
<feature type="domain" description="YetF C-terminal" evidence="8">
    <location>
        <begin position="91"/>
        <end position="158"/>
    </location>
</feature>
<feature type="transmembrane region" description="Helical" evidence="7">
    <location>
        <begin position="43"/>
        <end position="61"/>
    </location>
</feature>
<feature type="transmembrane region" description="Helical" evidence="7">
    <location>
        <begin position="12"/>
        <end position="31"/>
    </location>
</feature>
<keyword evidence="10" id="KW-1185">Reference proteome</keyword>
<evidence type="ECO:0000313" key="10">
    <source>
        <dbReference type="Proteomes" id="UP000824321"/>
    </source>
</evidence>
<name>A0ABX9A9E7_9SPHN</name>
<dbReference type="InterPro" id="IPR007353">
    <property type="entry name" value="DUF421"/>
</dbReference>
<comment type="subcellular location">
    <subcellularLocation>
        <location evidence="1">Cell membrane</location>
        <topology evidence="1">Multi-pass membrane protein</topology>
    </subcellularLocation>
</comment>
<dbReference type="PANTHER" id="PTHR34582">
    <property type="entry name" value="UPF0702 TRANSMEMBRANE PROTEIN YCAP"/>
    <property type="match status" value="1"/>
</dbReference>
<organism evidence="9 10">
    <name type="scientific">Qipengyuania gelatinilytica</name>
    <dbReference type="NCBI Taxonomy" id="2867231"/>
    <lineage>
        <taxon>Bacteria</taxon>
        <taxon>Pseudomonadati</taxon>
        <taxon>Pseudomonadota</taxon>
        <taxon>Alphaproteobacteria</taxon>
        <taxon>Sphingomonadales</taxon>
        <taxon>Erythrobacteraceae</taxon>
        <taxon>Qipengyuania</taxon>
    </lineage>
</organism>